<evidence type="ECO:0000259" key="2">
    <source>
        <dbReference type="Pfam" id="PF12802"/>
    </source>
</evidence>
<evidence type="ECO:0000256" key="1">
    <source>
        <dbReference type="SAM" id="MobiDB-lite"/>
    </source>
</evidence>
<dbReference type="SUPFAM" id="SSF53067">
    <property type="entry name" value="Actin-like ATPase domain"/>
    <property type="match status" value="1"/>
</dbReference>
<evidence type="ECO:0000313" key="3">
    <source>
        <dbReference type="EMBL" id="SEW36511.1"/>
    </source>
</evidence>
<protein>
    <submittedName>
        <fullName evidence="3">Sugar kinase of the NBD/HSP70 family, may contain an N-terminal HTH domain</fullName>
    </submittedName>
</protein>
<dbReference type="InterPro" id="IPR036388">
    <property type="entry name" value="WH-like_DNA-bd_sf"/>
</dbReference>
<dbReference type="Gene3D" id="3.30.420.40">
    <property type="match status" value="2"/>
</dbReference>
<dbReference type="PANTHER" id="PTHR18964">
    <property type="entry name" value="ROK (REPRESSOR, ORF, KINASE) FAMILY"/>
    <property type="match status" value="1"/>
</dbReference>
<reference evidence="3 4" key="1">
    <citation type="submission" date="2016-10" db="EMBL/GenBank/DDBJ databases">
        <authorList>
            <person name="de Groot N.N."/>
        </authorList>
    </citation>
    <scope>NUCLEOTIDE SEQUENCE [LARGE SCALE GENOMIC DNA]</scope>
    <source>
        <strain evidence="3 4">DSM 29439</strain>
    </source>
</reference>
<dbReference type="EMBL" id="FOJB01000002">
    <property type="protein sequence ID" value="SEW36511.1"/>
    <property type="molecule type" value="Genomic_DNA"/>
</dbReference>
<dbReference type="GO" id="GO:0019262">
    <property type="term" value="P:N-acetylneuraminate catabolic process"/>
    <property type="evidence" value="ECO:0007669"/>
    <property type="project" value="TreeGrafter"/>
</dbReference>
<dbReference type="PANTHER" id="PTHR18964:SF169">
    <property type="entry name" value="N-ACETYLMANNOSAMINE KINASE"/>
    <property type="match status" value="1"/>
</dbReference>
<dbReference type="RefSeq" id="WP_245744791.1">
    <property type="nucleotide sequence ID" value="NZ_FOJB01000002.1"/>
</dbReference>
<accession>A0A1I0R7B1</accession>
<keyword evidence="3" id="KW-0808">Transferase</keyword>
<dbReference type="Proteomes" id="UP000199650">
    <property type="component" value="Unassembled WGS sequence"/>
</dbReference>
<feature type="domain" description="HTH marR-type" evidence="2">
    <location>
        <begin position="33"/>
        <end position="78"/>
    </location>
</feature>
<dbReference type="AlphaFoldDB" id="A0A1I0R7B1"/>
<dbReference type="STRING" id="1173584.SAMN05444851_3226"/>
<proteinExistence type="predicted"/>
<dbReference type="InterPro" id="IPR000600">
    <property type="entry name" value="ROK"/>
</dbReference>
<keyword evidence="4" id="KW-1185">Reference proteome</keyword>
<dbReference type="SUPFAM" id="SSF46785">
    <property type="entry name" value="Winged helix' DNA-binding domain"/>
    <property type="match status" value="1"/>
</dbReference>
<keyword evidence="3" id="KW-0418">Kinase</keyword>
<dbReference type="Gene3D" id="1.10.10.10">
    <property type="entry name" value="Winged helix-like DNA-binding domain superfamily/Winged helix DNA-binding domain"/>
    <property type="match status" value="1"/>
</dbReference>
<feature type="region of interest" description="Disordered" evidence="1">
    <location>
        <begin position="1"/>
        <end position="25"/>
    </location>
</feature>
<dbReference type="GO" id="GO:0003700">
    <property type="term" value="F:DNA-binding transcription factor activity"/>
    <property type="evidence" value="ECO:0007669"/>
    <property type="project" value="InterPro"/>
</dbReference>
<dbReference type="Pfam" id="PF00480">
    <property type="entry name" value="ROK"/>
    <property type="match status" value="1"/>
</dbReference>
<sequence length="409" mass="43999">MGQALTIKGGKASPDTPRRGSNQSGMRAYNERLVLSLIRQSGPLAKAEITRTTGLSAQTVSVIMRALEAEGLLVRGEPVRGKIGQPSVPMSLAKDGAFFFGLKVGRRSLDLVLTDFLGEVQHRVRISHPYPTPDKTVQFATDAVGQVLDNLPEQLHSRIAGLGIALPFQLWDWAETLGVEDADMRDWKDRDIAKEIGAVCDFPVFVCNDASAACGAELVFGSQNKPQDFLYVFVGFFIGGGLVLDGSLYTGRTGNAAALGSMMLLAQDGNLRQLVDVASLAVLEGALVESGDEYSMAWDNPEGWNIPDGPLDIWLNDASYGIAQAVLSSVCLIDVGNVLIDGWMPEHMRAELVRRVRKYIGNTSVAGVAKPDILEGSIGSDARALGAASLPLSERFLVERDTYQKGHAK</sequence>
<dbReference type="InterPro" id="IPR036390">
    <property type="entry name" value="WH_DNA-bd_sf"/>
</dbReference>
<dbReference type="InterPro" id="IPR043129">
    <property type="entry name" value="ATPase_NBD"/>
</dbReference>
<gene>
    <name evidence="3" type="ORF">SAMN05444851_3226</name>
</gene>
<dbReference type="GO" id="GO:0009384">
    <property type="term" value="F:N-acylmannosamine kinase activity"/>
    <property type="evidence" value="ECO:0007669"/>
    <property type="project" value="TreeGrafter"/>
</dbReference>
<dbReference type="Pfam" id="PF12802">
    <property type="entry name" value="MarR_2"/>
    <property type="match status" value="1"/>
</dbReference>
<dbReference type="InterPro" id="IPR000835">
    <property type="entry name" value="HTH_MarR-typ"/>
</dbReference>
<dbReference type="CDD" id="cd23763">
    <property type="entry name" value="ASKHA_ATPase_ROK"/>
    <property type="match status" value="1"/>
</dbReference>
<organism evidence="3 4">
    <name type="scientific">Aliiroseovarius sediminilitoris</name>
    <dbReference type="NCBI Taxonomy" id="1173584"/>
    <lineage>
        <taxon>Bacteria</taxon>
        <taxon>Pseudomonadati</taxon>
        <taxon>Pseudomonadota</taxon>
        <taxon>Alphaproteobacteria</taxon>
        <taxon>Rhodobacterales</taxon>
        <taxon>Paracoccaceae</taxon>
        <taxon>Aliiroseovarius</taxon>
    </lineage>
</organism>
<evidence type="ECO:0000313" key="4">
    <source>
        <dbReference type="Proteomes" id="UP000199650"/>
    </source>
</evidence>
<name>A0A1I0R7B1_9RHOB</name>